<evidence type="ECO:0000313" key="4">
    <source>
        <dbReference type="Proteomes" id="UP001231189"/>
    </source>
</evidence>
<feature type="region of interest" description="Disordered" evidence="1">
    <location>
        <begin position="579"/>
        <end position="600"/>
    </location>
</feature>
<dbReference type="PANTHER" id="PTHR48258">
    <property type="entry name" value="DUF4218 DOMAIN-CONTAINING PROTEIN-RELATED"/>
    <property type="match status" value="1"/>
</dbReference>
<dbReference type="InterPro" id="IPR025452">
    <property type="entry name" value="DUF4218"/>
</dbReference>
<evidence type="ECO:0000259" key="2">
    <source>
        <dbReference type="Pfam" id="PF13960"/>
    </source>
</evidence>
<sequence length="625" mass="71280">MVRNNMTLIRCPCRKCGLRQWIDPDSGQLEEHLLRRGFMLSFNEEPAANVGHEEEADIGREDEESLEHGVHHEEGEADEGDDDAGGDGGGDAESKQTPLTSALRDPHVQELLLKDTGNAKPEAKLAQMEVNHGFKACVKCMDKTPHLQLPKAPGSCKTVFQGTRMWLRFDHPWRKRKDLFNGEEELGRAPRPRSGEEISELLENWEECPTPRKKRPRESPLLGVWKARSVFRDLPYWKVLHTPHSLDVMHIMKNVTESLLGTLMNMPERTKDGPKARTDLKLLGLKKELQYPTDSDDDDDDEQTETTQGHHKRAKKNEVVVLKPACFTLSEEELERFFECLLGKVHGYSGKISRYPDVAKKRFSGMKSHDCHVLMTQILPMRGIMDDHVRETLFGLCNFFDVISRKSIGVKQLNRLQEEIVEILCELEMYFPPAFFDIMVHMLVHVVDDIIHLGPTFLHNMMPFERLNGVIKGFVRNRARSDGSIAMGFLTYECISFCQNYLSTENEDVGLPTRKHVGRLAGFGHREGYRAMHVGIAGRHADFDRAHRVALQHIELVSPWVDKHKSLIEQKFIDLGRPRKQGTLRKSTTPPSRGGSRKGYWKVPHRCLLLKSKLIFSPSRGPGTT</sequence>
<feature type="compositionally biased region" description="Acidic residues" evidence="1">
    <location>
        <begin position="294"/>
        <end position="304"/>
    </location>
</feature>
<feature type="region of interest" description="Disordered" evidence="1">
    <location>
        <begin position="48"/>
        <end position="105"/>
    </location>
</feature>
<organism evidence="3 4">
    <name type="scientific">Lolium multiflorum</name>
    <name type="common">Italian ryegrass</name>
    <name type="synonym">Lolium perenne subsp. multiflorum</name>
    <dbReference type="NCBI Taxonomy" id="4521"/>
    <lineage>
        <taxon>Eukaryota</taxon>
        <taxon>Viridiplantae</taxon>
        <taxon>Streptophyta</taxon>
        <taxon>Embryophyta</taxon>
        <taxon>Tracheophyta</taxon>
        <taxon>Spermatophyta</taxon>
        <taxon>Magnoliopsida</taxon>
        <taxon>Liliopsida</taxon>
        <taxon>Poales</taxon>
        <taxon>Poaceae</taxon>
        <taxon>BOP clade</taxon>
        <taxon>Pooideae</taxon>
        <taxon>Poodae</taxon>
        <taxon>Poeae</taxon>
        <taxon>Poeae Chloroplast Group 2 (Poeae type)</taxon>
        <taxon>Loliodinae</taxon>
        <taxon>Loliinae</taxon>
        <taxon>Lolium</taxon>
    </lineage>
</organism>
<dbReference type="Pfam" id="PF02992">
    <property type="entry name" value="Transposase_21"/>
    <property type="match status" value="1"/>
</dbReference>
<feature type="region of interest" description="Disordered" evidence="1">
    <location>
        <begin position="290"/>
        <end position="314"/>
    </location>
</feature>
<feature type="compositionally biased region" description="Acidic residues" evidence="1">
    <location>
        <begin position="75"/>
        <end position="85"/>
    </location>
</feature>
<evidence type="ECO:0000256" key="1">
    <source>
        <dbReference type="SAM" id="MobiDB-lite"/>
    </source>
</evidence>
<feature type="domain" description="DUF4218" evidence="2">
    <location>
        <begin position="404"/>
        <end position="506"/>
    </location>
</feature>
<keyword evidence="4" id="KW-1185">Reference proteome</keyword>
<dbReference type="AlphaFoldDB" id="A0AAD8RH31"/>
<evidence type="ECO:0000313" key="3">
    <source>
        <dbReference type="EMBL" id="KAK1620064.1"/>
    </source>
</evidence>
<dbReference type="InterPro" id="IPR004242">
    <property type="entry name" value="Transposase_21"/>
</dbReference>
<comment type="caution">
    <text evidence="3">The sequence shown here is derived from an EMBL/GenBank/DDBJ whole genome shotgun (WGS) entry which is preliminary data.</text>
</comment>
<dbReference type="PANTHER" id="PTHR48258:SF9">
    <property type="entry name" value="OS01G0348150 PROTEIN"/>
    <property type="match status" value="1"/>
</dbReference>
<name>A0AAD8RH31_LOLMU</name>
<accession>A0AAD8RH31</accession>
<gene>
    <name evidence="3" type="ORF">QYE76_025581</name>
</gene>
<dbReference type="EMBL" id="JAUUTY010000006">
    <property type="protein sequence ID" value="KAK1620064.1"/>
    <property type="molecule type" value="Genomic_DNA"/>
</dbReference>
<proteinExistence type="predicted"/>
<dbReference type="Pfam" id="PF13960">
    <property type="entry name" value="DUF4218"/>
    <property type="match status" value="1"/>
</dbReference>
<protein>
    <recommendedName>
        <fullName evidence="2">DUF4218 domain-containing protein</fullName>
    </recommendedName>
</protein>
<dbReference type="Proteomes" id="UP001231189">
    <property type="component" value="Unassembled WGS sequence"/>
</dbReference>
<reference evidence="3" key="1">
    <citation type="submission" date="2023-07" db="EMBL/GenBank/DDBJ databases">
        <title>A chromosome-level genome assembly of Lolium multiflorum.</title>
        <authorList>
            <person name="Chen Y."/>
            <person name="Copetti D."/>
            <person name="Kolliker R."/>
            <person name="Studer B."/>
        </authorList>
    </citation>
    <scope>NUCLEOTIDE SEQUENCE</scope>
    <source>
        <strain evidence="3">02402/16</strain>
        <tissue evidence="3">Leaf</tissue>
    </source>
</reference>